<comment type="caution">
    <text evidence="1">The sequence shown here is derived from an EMBL/GenBank/DDBJ whole genome shotgun (WGS) entry which is preliminary data.</text>
</comment>
<evidence type="ECO:0000313" key="2">
    <source>
        <dbReference type="Proteomes" id="UP000265520"/>
    </source>
</evidence>
<dbReference type="AlphaFoldDB" id="A0A392SHB2"/>
<protein>
    <submittedName>
        <fullName evidence="1">Uncharacterized protein</fullName>
    </submittedName>
</protein>
<sequence>VKPASWNMQNCVVRCSEGCSDACRFCIAREANECSLQRVVSIARCWSLAGRKVSASGR</sequence>
<organism evidence="1 2">
    <name type="scientific">Trifolium medium</name>
    <dbReference type="NCBI Taxonomy" id="97028"/>
    <lineage>
        <taxon>Eukaryota</taxon>
        <taxon>Viridiplantae</taxon>
        <taxon>Streptophyta</taxon>
        <taxon>Embryophyta</taxon>
        <taxon>Tracheophyta</taxon>
        <taxon>Spermatophyta</taxon>
        <taxon>Magnoliopsida</taxon>
        <taxon>eudicotyledons</taxon>
        <taxon>Gunneridae</taxon>
        <taxon>Pentapetalae</taxon>
        <taxon>rosids</taxon>
        <taxon>fabids</taxon>
        <taxon>Fabales</taxon>
        <taxon>Fabaceae</taxon>
        <taxon>Papilionoideae</taxon>
        <taxon>50 kb inversion clade</taxon>
        <taxon>NPAAA clade</taxon>
        <taxon>Hologalegina</taxon>
        <taxon>IRL clade</taxon>
        <taxon>Trifolieae</taxon>
        <taxon>Trifolium</taxon>
    </lineage>
</organism>
<feature type="non-terminal residue" evidence="1">
    <location>
        <position position="1"/>
    </location>
</feature>
<proteinExistence type="predicted"/>
<accession>A0A392SHB2</accession>
<name>A0A392SHB2_9FABA</name>
<dbReference type="Proteomes" id="UP000265520">
    <property type="component" value="Unassembled WGS sequence"/>
</dbReference>
<dbReference type="EMBL" id="LXQA010380582">
    <property type="protein sequence ID" value="MCI48029.1"/>
    <property type="molecule type" value="Genomic_DNA"/>
</dbReference>
<evidence type="ECO:0000313" key="1">
    <source>
        <dbReference type="EMBL" id="MCI48029.1"/>
    </source>
</evidence>
<keyword evidence="2" id="KW-1185">Reference proteome</keyword>
<reference evidence="1 2" key="1">
    <citation type="journal article" date="2018" name="Front. Plant Sci.">
        <title>Red Clover (Trifolium pratense) and Zigzag Clover (T. medium) - A Picture of Genomic Similarities and Differences.</title>
        <authorList>
            <person name="Dluhosova J."/>
            <person name="Istvanek J."/>
            <person name="Nedelnik J."/>
            <person name="Repkova J."/>
        </authorList>
    </citation>
    <scope>NUCLEOTIDE SEQUENCE [LARGE SCALE GENOMIC DNA]</scope>
    <source>
        <strain evidence="2">cv. 10/8</strain>
        <tissue evidence="1">Leaf</tissue>
    </source>
</reference>